<evidence type="ECO:0000256" key="10">
    <source>
        <dbReference type="HAMAP-Rule" id="MF_03173"/>
    </source>
</evidence>
<reference evidence="12 13" key="1">
    <citation type="submission" date="2018-08" db="EMBL/GenBank/DDBJ databases">
        <title>Aphanomyces genome sequencing and annotation.</title>
        <authorList>
            <person name="Minardi D."/>
            <person name="Oidtmann B."/>
            <person name="Van Der Giezen M."/>
            <person name="Studholme D.J."/>
        </authorList>
    </citation>
    <scope>NUCLEOTIDE SEQUENCE [LARGE SCALE GENOMIC DNA]</scope>
    <source>
        <strain evidence="12 13">Yx</strain>
    </source>
</reference>
<dbReference type="PANTHER" id="PTHR12595:SF0">
    <property type="entry name" value="ADENYLATE KINASE ISOENZYME 6"/>
    <property type="match status" value="1"/>
</dbReference>
<dbReference type="GO" id="GO:0016757">
    <property type="term" value="F:glycosyltransferase activity"/>
    <property type="evidence" value="ECO:0007669"/>
    <property type="project" value="InterPro"/>
</dbReference>
<feature type="binding site" evidence="10">
    <location>
        <position position="615"/>
    </location>
    <ligand>
        <name>ATP</name>
        <dbReference type="ChEBI" id="CHEBI:30616"/>
    </ligand>
</feature>
<evidence type="ECO:0000256" key="6">
    <source>
        <dbReference type="ARBA" id="ARBA00022741"/>
    </source>
</evidence>
<evidence type="ECO:0000256" key="5">
    <source>
        <dbReference type="ARBA" id="ARBA00022679"/>
    </source>
</evidence>
<dbReference type="GO" id="GO:0006364">
    <property type="term" value="P:rRNA processing"/>
    <property type="evidence" value="ECO:0007669"/>
    <property type="project" value="UniProtKB-KW"/>
</dbReference>
<dbReference type="InterPro" id="IPR020618">
    <property type="entry name" value="Adenyl_kinase_AK6"/>
</dbReference>
<dbReference type="GO" id="GO:0005737">
    <property type="term" value="C:cytoplasm"/>
    <property type="evidence" value="ECO:0007669"/>
    <property type="project" value="UniProtKB-SubCell"/>
</dbReference>
<evidence type="ECO:0000313" key="13">
    <source>
        <dbReference type="Proteomes" id="UP000266239"/>
    </source>
</evidence>
<comment type="caution">
    <text evidence="12">The sequence shown here is derived from an EMBL/GenBank/DDBJ whole genome shotgun (WGS) entry which is preliminary data.</text>
</comment>
<dbReference type="Proteomes" id="UP000266239">
    <property type="component" value="Unassembled WGS sequence"/>
</dbReference>
<evidence type="ECO:0000256" key="4">
    <source>
        <dbReference type="ARBA" id="ARBA00022552"/>
    </source>
</evidence>
<comment type="function">
    <text evidence="10">Broad-specificity nucleoside monophosphate (NMP) kinase that catalyzes the reversible transfer of the terminal phosphate group between nucleoside triphosphates and monophosphates. Has also ATPase activity. Involved in the late cytoplasmic maturation steps of the 40S ribosomal particles, specifically 18S rRNA maturation. While NMP activity is not required for ribosome maturation, ATPase activity is. Associates transiently with small ribosomal subunit protein uS11. ATP hydrolysis breaks the interaction with uS11. May temporarily remove uS11 from the ribosome to enable a conformational change of the ribosomal RNA that is needed for the final maturation step of the small ribosomal subunit. Its NMP activity may have a role in nuclear energy homeostasis.</text>
</comment>
<evidence type="ECO:0000256" key="2">
    <source>
        <dbReference type="ARBA" id="ARBA00022490"/>
    </source>
</evidence>
<dbReference type="GO" id="GO:0004017">
    <property type="term" value="F:AMP kinase activity"/>
    <property type="evidence" value="ECO:0007669"/>
    <property type="project" value="UniProtKB-UniRule"/>
</dbReference>
<evidence type="ECO:0000256" key="7">
    <source>
        <dbReference type="ARBA" id="ARBA00022777"/>
    </source>
</evidence>
<dbReference type="Gene3D" id="3.40.50.300">
    <property type="entry name" value="P-loop containing nucleotide triphosphate hydrolases"/>
    <property type="match status" value="1"/>
</dbReference>
<proteinExistence type="inferred from homology"/>
<keyword evidence="2 10" id="KW-0963">Cytoplasm</keyword>
<dbReference type="SUPFAM" id="SSF52540">
    <property type="entry name" value="P-loop containing nucleoside triphosphate hydrolases"/>
    <property type="match status" value="1"/>
</dbReference>
<evidence type="ECO:0000256" key="1">
    <source>
        <dbReference type="ARBA" id="ARBA00000582"/>
    </source>
</evidence>
<dbReference type="GO" id="GO:0005634">
    <property type="term" value="C:nucleus"/>
    <property type="evidence" value="ECO:0007669"/>
    <property type="project" value="UniProtKB-SubCell"/>
</dbReference>
<dbReference type="GO" id="GO:0016887">
    <property type="term" value="F:ATP hydrolysis activity"/>
    <property type="evidence" value="ECO:0007669"/>
    <property type="project" value="UniProtKB-UniRule"/>
</dbReference>
<accession>A0A397B4K2</accession>
<evidence type="ECO:0000259" key="11">
    <source>
        <dbReference type="Pfam" id="PF04577"/>
    </source>
</evidence>
<keyword evidence="5 10" id="KW-0808">Transferase</keyword>
<keyword evidence="6 10" id="KW-0547">Nucleotide-binding</keyword>
<feature type="domain" description="Glycosyltransferase 61 catalytic" evidence="11">
    <location>
        <begin position="375"/>
        <end position="457"/>
    </location>
</feature>
<comment type="catalytic activity">
    <reaction evidence="1 10">
        <text>AMP + ATP = 2 ADP</text>
        <dbReference type="Rhea" id="RHEA:12973"/>
        <dbReference type="ChEBI" id="CHEBI:30616"/>
        <dbReference type="ChEBI" id="CHEBI:456215"/>
        <dbReference type="ChEBI" id="CHEBI:456216"/>
        <dbReference type="EC" id="2.7.4.3"/>
    </reaction>
</comment>
<dbReference type="Pfam" id="PF04577">
    <property type="entry name" value="Glyco_transf_61"/>
    <property type="match status" value="1"/>
</dbReference>
<comment type="similarity">
    <text evidence="10">Belongs to the adenylate kinase family. AK6 subfamily.</text>
</comment>
<name>A0A397B4K2_APHAT</name>
<dbReference type="Pfam" id="PF13238">
    <property type="entry name" value="AAA_18"/>
    <property type="match status" value="1"/>
</dbReference>
<dbReference type="VEuPathDB" id="FungiDB:H257_01210"/>
<dbReference type="PANTHER" id="PTHR12595">
    <property type="entry name" value="POS9-ACTIVATING FACTOR FAP7-RELATED"/>
    <property type="match status" value="1"/>
</dbReference>
<evidence type="ECO:0000256" key="9">
    <source>
        <dbReference type="ARBA" id="ARBA00023242"/>
    </source>
</evidence>
<keyword evidence="4 10" id="KW-0698">rRNA processing</keyword>
<dbReference type="GO" id="GO:0005524">
    <property type="term" value="F:ATP binding"/>
    <property type="evidence" value="ECO:0007669"/>
    <property type="project" value="UniProtKB-KW"/>
</dbReference>
<comment type="subunit">
    <text evidence="10">Interacts with small ribosomal subunit protein uS11. Not a structural component of 43S pre-ribosomes, but transiently interacts with them by binding to uS11.</text>
</comment>
<dbReference type="HAMAP" id="MF_00039">
    <property type="entry name" value="Adenylate_kinase_AK6"/>
    <property type="match status" value="1"/>
</dbReference>
<dbReference type="FunFam" id="3.40.50.300:FF:000372">
    <property type="entry name" value="Adenylate kinase isoenzyme 6 homolog"/>
    <property type="match status" value="1"/>
</dbReference>
<feature type="region of interest" description="NMPbind" evidence="10">
    <location>
        <begin position="537"/>
        <end position="560"/>
    </location>
</feature>
<dbReference type="GO" id="GO:0042274">
    <property type="term" value="P:ribosomal small subunit biogenesis"/>
    <property type="evidence" value="ECO:0007669"/>
    <property type="project" value="UniProtKB-UniRule"/>
</dbReference>
<dbReference type="AlphaFoldDB" id="A0A397B4K2"/>
<dbReference type="InterPro" id="IPR027417">
    <property type="entry name" value="P-loop_NTPase"/>
</dbReference>
<keyword evidence="8 10" id="KW-0067">ATP-binding</keyword>
<dbReference type="EC" id="2.7.4.3" evidence="10"/>
<evidence type="ECO:0000256" key="8">
    <source>
        <dbReference type="ARBA" id="ARBA00022840"/>
    </source>
</evidence>
<dbReference type="EMBL" id="QUTA01005570">
    <property type="protein sequence ID" value="RHY15146.1"/>
    <property type="molecule type" value="Genomic_DNA"/>
</dbReference>
<keyword evidence="9 10" id="KW-0539">Nucleus</keyword>
<comment type="catalytic activity">
    <reaction evidence="10">
        <text>ATP + H2O = ADP + phosphate + H(+)</text>
        <dbReference type="Rhea" id="RHEA:13065"/>
        <dbReference type="ChEBI" id="CHEBI:15377"/>
        <dbReference type="ChEBI" id="CHEBI:15378"/>
        <dbReference type="ChEBI" id="CHEBI:30616"/>
        <dbReference type="ChEBI" id="CHEBI:43474"/>
        <dbReference type="ChEBI" id="CHEBI:456216"/>
    </reaction>
</comment>
<comment type="subcellular location">
    <subcellularLocation>
        <location evidence="10">Cytoplasm</location>
    </subcellularLocation>
    <subcellularLocation>
        <location evidence="10">Nucleus</location>
    </subcellularLocation>
</comment>
<keyword evidence="7 10" id="KW-0418">Kinase</keyword>
<comment type="caution">
    <text evidence="10">Lacks conserved residue(s) required for the propagation of feature annotation.</text>
</comment>
<protein>
    <recommendedName>
        <fullName evidence="10">Adenylate kinase isoenzyme 6 homolog</fullName>
        <shortName evidence="10">AK6</shortName>
        <ecNumber evidence="10">2.7.4.3</ecNumber>
    </recommendedName>
    <alternativeName>
        <fullName evidence="10">Dual activity adenylate kinase/ATPase</fullName>
        <shortName evidence="10">AK/ATPase</shortName>
    </alternativeName>
</protein>
<evidence type="ECO:0000313" key="12">
    <source>
        <dbReference type="EMBL" id="RHY15146.1"/>
    </source>
</evidence>
<evidence type="ECO:0000256" key="3">
    <source>
        <dbReference type="ARBA" id="ARBA00022517"/>
    </source>
</evidence>
<gene>
    <name evidence="12" type="ORF">DYB25_001633</name>
</gene>
<feature type="region of interest" description="LID" evidence="10">
    <location>
        <begin position="614"/>
        <end position="624"/>
    </location>
</feature>
<organism evidence="12 13">
    <name type="scientific">Aphanomyces astaci</name>
    <name type="common">Crayfish plague agent</name>
    <dbReference type="NCBI Taxonomy" id="112090"/>
    <lineage>
        <taxon>Eukaryota</taxon>
        <taxon>Sar</taxon>
        <taxon>Stramenopiles</taxon>
        <taxon>Oomycota</taxon>
        <taxon>Saprolegniomycetes</taxon>
        <taxon>Saprolegniales</taxon>
        <taxon>Verrucalvaceae</taxon>
        <taxon>Aphanomyces</taxon>
    </lineage>
</organism>
<dbReference type="InterPro" id="IPR049625">
    <property type="entry name" value="Glyco_transf_61_cat"/>
</dbReference>
<keyword evidence="3 10" id="KW-0690">Ribosome biogenesis</keyword>
<sequence>MLKGFMGFKEVRTIALGTRECSMLRETRSAELDHIEAALSFQSFGVYLVVWVAISISILHVLDVDYHSTFSSILPSKNHAVSNSLHRHRKPKQSVDQEYAAYYNFTQCYRQVDYGLLDSIVPTVVCQSSKSSPQSTTITHLTSLGWNDGSRWQNFALDFSSAPVVSSIRNASEEGGHHDPRYRLTSSRLRCQCDLSPNASSFLVEKFFPSNDTSMSWQCDDSSILPPAPPVVVVKPTALLVARKDDHNPFFQLAATLNAWALLKHLQIDSTTTQLFVLDDGEPMPTDVLMQTLLAPRHPVTYGRDVVGQTIAFHQAVFLPFEFAGPLVEHLNDEQLCHDSRLVGDFRADVFRAFSLPLVPHSTTFNATAGDKRDCIITIVSRRDYGGRRIARMWLNEHEMVLKMQAKYPMCTVQSVDFATKTMAEQIQLVAASRVVVGMHGAGMANVMFASPNTFVVEIFPLSTFRYGYRNLCQYLGLEYVEFRDGADTPWPESHKFIPEADWFKTFDLIMNVVLNDNERVKYDARQHERTPLRNVNVGDLVKEHELHAGRDEDFDCFILDEDKVVDDMDDMMSSADGGIVVDFHTCDFFPERWFDLVVVLRTDNTTLFDRLTNRGYTAKKVSENVECEIMQVVLQDAQESYVPEIVQELTSVTVADMETNVDRIVSWMNHWVATQQQQQ</sequence>
<feature type="binding site" evidence="10">
    <location>
        <position position="468"/>
    </location>
    <ligand>
        <name>ATP</name>
        <dbReference type="ChEBI" id="CHEBI:30616"/>
    </ligand>
</feature>